<proteinExistence type="predicted"/>
<dbReference type="AlphaFoldDB" id="A0A1F4VE46"/>
<accession>A0A1F4VE46</accession>
<gene>
    <name evidence="2" type="ORF">A3A78_00985</name>
</gene>
<name>A0A1F4VE46_UNCKA</name>
<keyword evidence="1" id="KW-0732">Signal</keyword>
<evidence type="ECO:0000313" key="3">
    <source>
        <dbReference type="Proteomes" id="UP000176504"/>
    </source>
</evidence>
<reference evidence="2 3" key="1">
    <citation type="journal article" date="2016" name="Nat. Commun.">
        <title>Thousands of microbial genomes shed light on interconnected biogeochemical processes in an aquifer system.</title>
        <authorList>
            <person name="Anantharaman K."/>
            <person name="Brown C.T."/>
            <person name="Hug L.A."/>
            <person name="Sharon I."/>
            <person name="Castelle C.J."/>
            <person name="Probst A.J."/>
            <person name="Thomas B.C."/>
            <person name="Singh A."/>
            <person name="Wilkins M.J."/>
            <person name="Karaoz U."/>
            <person name="Brodie E.L."/>
            <person name="Williams K.H."/>
            <person name="Hubbard S.S."/>
            <person name="Banfield J.F."/>
        </authorList>
    </citation>
    <scope>NUCLEOTIDE SEQUENCE [LARGE SCALE GENOMIC DNA]</scope>
</reference>
<feature type="signal peptide" evidence="1">
    <location>
        <begin position="1"/>
        <end position="25"/>
    </location>
</feature>
<sequence>MMAVVFALALAALFLTFAGLNRAEAGDVQGELPPALLVVAGPDQTSPQEIVLRDVNAPATSTFGVLFDGKVFTPVKHISLPEWRVELPQSTINISRETVLSVTRDGQLFTGYVFTYTKDLYDLHLHFYYRPEYGTRKYVAATVNPLDAGYSASSGPHFVPRTAVPDRFVALYNAGIPGGNIFWVYIQDLARFFTSLDYYYEFQKQGVSYGPIVVSLESLWSWSNLSRLWLYVSSQPQGLEELRPQSYYSPECVGTMPTGERVATYDVKLPSPRVYVNSPAYPGESYGALLGVEISGGYFNGGLLPYTATLEAVTGGPNISHTVDVTTNVFGDSYLAVHVWWNNPSDLSGYPVYWEAVFRPVYTDPFQARQAVRFFDFSTSQCPLRRAAGELKFEADVPTTTAVFAGETHLFTTTVLSAGPGDWLVLNPLYFEVVSASRPYTQETTTGGLYFTVGGVTAGDIITAVMRVGDYCDIPMLTAVHLKATEVPVWTSEALSFPEIPCQPAESLPYRLYFPLVLRVE</sequence>
<evidence type="ECO:0000256" key="1">
    <source>
        <dbReference type="SAM" id="SignalP"/>
    </source>
</evidence>
<protein>
    <recommendedName>
        <fullName evidence="4">IPT/TIG domain-containing protein</fullName>
    </recommendedName>
</protein>
<evidence type="ECO:0008006" key="4">
    <source>
        <dbReference type="Google" id="ProtNLM"/>
    </source>
</evidence>
<dbReference type="Proteomes" id="UP000176504">
    <property type="component" value="Unassembled WGS sequence"/>
</dbReference>
<comment type="caution">
    <text evidence="2">The sequence shown here is derived from an EMBL/GenBank/DDBJ whole genome shotgun (WGS) entry which is preliminary data.</text>
</comment>
<dbReference type="EMBL" id="MEVI01000002">
    <property type="protein sequence ID" value="OGC55516.1"/>
    <property type="molecule type" value="Genomic_DNA"/>
</dbReference>
<feature type="chain" id="PRO_5009514978" description="IPT/TIG domain-containing protein" evidence="1">
    <location>
        <begin position="26"/>
        <end position="521"/>
    </location>
</feature>
<evidence type="ECO:0000313" key="2">
    <source>
        <dbReference type="EMBL" id="OGC55516.1"/>
    </source>
</evidence>
<organism evidence="2 3">
    <name type="scientific">candidate division WWE3 bacterium RIFCSPLOWO2_01_FULL_41_18</name>
    <dbReference type="NCBI Taxonomy" id="1802625"/>
    <lineage>
        <taxon>Bacteria</taxon>
        <taxon>Katanobacteria</taxon>
    </lineage>
</organism>